<dbReference type="GO" id="GO:0005737">
    <property type="term" value="C:cytoplasm"/>
    <property type="evidence" value="ECO:0007669"/>
    <property type="project" value="UniProtKB-SubCell"/>
</dbReference>
<evidence type="ECO:0000256" key="1">
    <source>
        <dbReference type="ARBA" id="ARBA00001947"/>
    </source>
</evidence>
<dbReference type="GO" id="GO:0006419">
    <property type="term" value="P:alanyl-tRNA aminoacylation"/>
    <property type="evidence" value="ECO:0007669"/>
    <property type="project" value="InterPro"/>
</dbReference>
<dbReference type="GO" id="GO:0004813">
    <property type="term" value="F:alanine-tRNA ligase activity"/>
    <property type="evidence" value="ECO:0007669"/>
    <property type="project" value="InterPro"/>
</dbReference>
<evidence type="ECO:0000256" key="5">
    <source>
        <dbReference type="ARBA" id="ARBA00022833"/>
    </source>
</evidence>
<dbReference type="SMART" id="SM00863">
    <property type="entry name" value="tRNA_SAD"/>
    <property type="match status" value="1"/>
</dbReference>
<feature type="domain" description="Alanyl-transfer RNA synthetases family profile" evidence="7">
    <location>
        <begin position="1"/>
        <end position="246"/>
    </location>
</feature>
<reference evidence="9" key="1">
    <citation type="submission" date="2009-11" db="EMBL/GenBank/DDBJ databases">
        <title>The complete chromosome 1 of Sphaerobacter thermophilus DSM 20745.</title>
        <authorList>
            <person name="Lucas S."/>
            <person name="Copeland A."/>
            <person name="Lapidus A."/>
            <person name="Glavina del Rio T."/>
            <person name="Dalin E."/>
            <person name="Tice H."/>
            <person name="Bruce D."/>
            <person name="Goodwin L."/>
            <person name="Pitluck S."/>
            <person name="Kyrpides N."/>
            <person name="Mavromatis K."/>
            <person name="Ivanova N."/>
            <person name="Mikhailova N."/>
            <person name="LaButti K.M."/>
            <person name="Clum A."/>
            <person name="Sun H.I."/>
            <person name="Brettin T."/>
            <person name="Detter J.C."/>
            <person name="Han C."/>
            <person name="Larimer F."/>
            <person name="Land M."/>
            <person name="Hauser L."/>
            <person name="Markowitz V."/>
            <person name="Cheng J.F."/>
            <person name="Hugenholtz P."/>
            <person name="Woyke T."/>
            <person name="Wu D."/>
            <person name="Steenblock K."/>
            <person name="Schneider S."/>
            <person name="Pukall R."/>
            <person name="Goeker M."/>
            <person name="Klenk H.P."/>
            <person name="Eisen J.A."/>
        </authorList>
    </citation>
    <scope>NUCLEOTIDE SEQUENCE [LARGE SCALE GENOMIC DNA]</scope>
    <source>
        <strain evidence="9">ATCC 49802 / DSM 20745 / S 6022</strain>
    </source>
</reference>
<keyword evidence="4" id="KW-0479">Metal-binding</keyword>
<accession>D1C6Z4</accession>
<evidence type="ECO:0000313" key="9">
    <source>
        <dbReference type="Proteomes" id="UP000002027"/>
    </source>
</evidence>
<dbReference type="GO" id="GO:0003676">
    <property type="term" value="F:nucleic acid binding"/>
    <property type="evidence" value="ECO:0007669"/>
    <property type="project" value="InterPro"/>
</dbReference>
<dbReference type="InterPro" id="IPR018164">
    <property type="entry name" value="Ala-tRNA-synth_IIc_N"/>
</dbReference>
<dbReference type="InterPro" id="IPR018165">
    <property type="entry name" value="Ala-tRNA-synth_IIc_core"/>
</dbReference>
<dbReference type="PANTHER" id="PTHR43462">
    <property type="entry name" value="ALANYL-TRNA EDITING PROTEIN"/>
    <property type="match status" value="1"/>
</dbReference>
<dbReference type="Pfam" id="PF01411">
    <property type="entry name" value="tRNA-synt_2c"/>
    <property type="match status" value="1"/>
</dbReference>
<comment type="subcellular location">
    <subcellularLocation>
        <location evidence="2">Cytoplasm</location>
    </subcellularLocation>
</comment>
<dbReference type="Pfam" id="PF07973">
    <property type="entry name" value="tRNA_SAD"/>
    <property type="match status" value="1"/>
</dbReference>
<keyword evidence="5" id="KW-0862">Zinc</keyword>
<dbReference type="GO" id="GO:0002161">
    <property type="term" value="F:aminoacyl-tRNA deacylase activity"/>
    <property type="evidence" value="ECO:0007669"/>
    <property type="project" value="UniProtKB-ARBA"/>
</dbReference>
<dbReference type="AlphaFoldDB" id="D1C6Z4"/>
<reference evidence="8 9" key="2">
    <citation type="journal article" date="2010" name="Stand. Genomic Sci.">
        <title>Complete genome sequence of Desulfohalobium retbaense type strain (HR(100)).</title>
        <authorList>
            <person name="Spring S."/>
            <person name="Nolan M."/>
            <person name="Lapidus A."/>
            <person name="Glavina Del Rio T."/>
            <person name="Copeland A."/>
            <person name="Tice H."/>
            <person name="Cheng J.F."/>
            <person name="Lucas S."/>
            <person name="Land M."/>
            <person name="Chen F."/>
            <person name="Bruce D."/>
            <person name="Goodwin L."/>
            <person name="Pitluck S."/>
            <person name="Ivanova N."/>
            <person name="Mavromatis K."/>
            <person name="Mikhailova N."/>
            <person name="Pati A."/>
            <person name="Chen A."/>
            <person name="Palaniappan K."/>
            <person name="Hauser L."/>
            <person name="Chang Y.J."/>
            <person name="Jeffries C.D."/>
            <person name="Munk C."/>
            <person name="Kiss H."/>
            <person name="Chain P."/>
            <person name="Han C."/>
            <person name="Brettin T."/>
            <person name="Detter J.C."/>
            <person name="Schuler E."/>
            <person name="Goker M."/>
            <person name="Rohde M."/>
            <person name="Bristow J."/>
            <person name="Eisen J.A."/>
            <person name="Markowitz V."/>
            <person name="Hugenholtz P."/>
            <person name="Kyrpides N.C."/>
            <person name="Klenk H.P."/>
        </authorList>
    </citation>
    <scope>NUCLEOTIDE SEQUENCE [LARGE SCALE GENOMIC DNA]</scope>
    <source>
        <strain evidence="9">ATCC 49802 / DSM 20745 / S 6022</strain>
    </source>
</reference>
<evidence type="ECO:0000256" key="3">
    <source>
        <dbReference type="ARBA" id="ARBA00017959"/>
    </source>
</evidence>
<keyword evidence="8" id="KW-0436">Ligase</keyword>
<proteinExistence type="predicted"/>
<dbReference type="NCBIfam" id="NF040865">
    <property type="entry name" value="a_tRNA_ed_AlaXM"/>
    <property type="match status" value="1"/>
</dbReference>
<dbReference type="PROSITE" id="PS50860">
    <property type="entry name" value="AA_TRNA_LIGASE_II_ALA"/>
    <property type="match status" value="1"/>
</dbReference>
<evidence type="ECO:0000256" key="6">
    <source>
        <dbReference type="ARBA" id="ARBA00032577"/>
    </source>
</evidence>
<evidence type="ECO:0000256" key="2">
    <source>
        <dbReference type="ARBA" id="ARBA00004496"/>
    </source>
</evidence>
<dbReference type="PANTHER" id="PTHR43462:SF1">
    <property type="entry name" value="ALANYL-TRNA EDITING PROTEIN AARSD1"/>
    <property type="match status" value="1"/>
</dbReference>
<dbReference type="HOGENOM" id="CLU_004485_3_2_0"/>
<keyword evidence="8" id="KW-0030">Aminoacyl-tRNA synthetase</keyword>
<name>D1C6Z4_SPHTD</name>
<dbReference type="Proteomes" id="UP000002027">
    <property type="component" value="Chromosome 1"/>
</dbReference>
<dbReference type="InParanoid" id="D1C6Z4"/>
<dbReference type="KEGG" id="sti:Sthe_0316"/>
<dbReference type="RefSeq" id="WP_012870803.1">
    <property type="nucleotide sequence ID" value="NC_013523.1"/>
</dbReference>
<dbReference type="InterPro" id="IPR051335">
    <property type="entry name" value="Alanyl-tRNA_Editing_Enzymes"/>
</dbReference>
<dbReference type="SUPFAM" id="SSF55186">
    <property type="entry name" value="ThrRS/AlaRS common domain"/>
    <property type="match status" value="1"/>
</dbReference>
<dbReference type="GO" id="GO:0046872">
    <property type="term" value="F:metal ion binding"/>
    <property type="evidence" value="ECO:0007669"/>
    <property type="project" value="UniProtKB-KW"/>
</dbReference>
<dbReference type="InterPro" id="IPR012947">
    <property type="entry name" value="tRNA_SAD"/>
</dbReference>
<dbReference type="GO" id="GO:0005524">
    <property type="term" value="F:ATP binding"/>
    <property type="evidence" value="ECO:0007669"/>
    <property type="project" value="InterPro"/>
</dbReference>
<sequence length="247" mass="27300">MTALLYLDDSYLRTFDATVTAVVGETGVVLDRTAFYPGGGGQPHDLGTLTDGTHSWQVVRIAREDGQIVHVLEGGAPPPPGTALRGEIDWDRRYRLMRMHSALHVLCGVVFREYGALVTGGNMGPDKARMDFELEDLNPERVAHIERTANERIAAGLPISWRTLPREEAFQIPDLIRTKINLLPAHIQEVRVVEIEGLDLQADGGTHVRNTREIGGLKVIGTRSKGRINKRLEIALVDDAVDEERGE</sequence>
<organism evidence="8 9">
    <name type="scientific">Sphaerobacter thermophilus (strain ATCC 49802 / DSM 20745 / KCCM 41009 / NCIMB 13125 / S 6022)</name>
    <dbReference type="NCBI Taxonomy" id="479434"/>
    <lineage>
        <taxon>Bacteria</taxon>
        <taxon>Pseudomonadati</taxon>
        <taxon>Thermomicrobiota</taxon>
        <taxon>Thermomicrobia</taxon>
        <taxon>Sphaerobacterales</taxon>
        <taxon>Sphaerobacterineae</taxon>
        <taxon>Sphaerobacteraceae</taxon>
        <taxon>Sphaerobacter</taxon>
    </lineage>
</organism>
<dbReference type="Gene3D" id="3.30.980.10">
    <property type="entry name" value="Threonyl-trna Synthetase, Chain A, domain 2"/>
    <property type="match status" value="1"/>
</dbReference>
<evidence type="ECO:0000259" key="7">
    <source>
        <dbReference type="PROSITE" id="PS50860"/>
    </source>
</evidence>
<dbReference type="InterPro" id="IPR009000">
    <property type="entry name" value="Transl_B-barrel_sf"/>
</dbReference>
<dbReference type="EMBL" id="CP001823">
    <property type="protein sequence ID" value="ACZ37755.1"/>
    <property type="molecule type" value="Genomic_DNA"/>
</dbReference>
<dbReference type="STRING" id="479434.Sthe_0316"/>
<evidence type="ECO:0000313" key="8">
    <source>
        <dbReference type="EMBL" id="ACZ37755.1"/>
    </source>
</evidence>
<evidence type="ECO:0000256" key="4">
    <source>
        <dbReference type="ARBA" id="ARBA00022723"/>
    </source>
</evidence>
<gene>
    <name evidence="8" type="ordered locus">Sthe_0316</name>
</gene>
<keyword evidence="9" id="KW-1185">Reference proteome</keyword>
<dbReference type="Gene3D" id="2.40.30.130">
    <property type="match status" value="1"/>
</dbReference>
<comment type="cofactor">
    <cofactor evidence="1">
        <name>Zn(2+)</name>
        <dbReference type="ChEBI" id="CHEBI:29105"/>
    </cofactor>
</comment>
<dbReference type="InterPro" id="IPR018163">
    <property type="entry name" value="Thr/Ala-tRNA-synth_IIc_edit"/>
</dbReference>
<dbReference type="InterPro" id="IPR053424">
    <property type="entry name" value="Alanyl-tRNA_Edit-Domain"/>
</dbReference>
<dbReference type="SUPFAM" id="SSF50447">
    <property type="entry name" value="Translation proteins"/>
    <property type="match status" value="1"/>
</dbReference>
<dbReference type="eggNOG" id="COG2872">
    <property type="taxonomic scope" value="Bacteria"/>
</dbReference>
<protein>
    <recommendedName>
        <fullName evidence="3">Alanine--tRNA ligase</fullName>
    </recommendedName>
    <alternativeName>
        <fullName evidence="6">Alanyl-tRNA synthetase</fullName>
    </alternativeName>
</protein>